<evidence type="ECO:0000313" key="2">
    <source>
        <dbReference type="Proteomes" id="UP001189756"/>
    </source>
</evidence>
<dbReference type="EMBL" id="CATZAZ010000011">
    <property type="protein sequence ID" value="CAJ0804241.1"/>
    <property type="molecule type" value="Genomic_DNA"/>
</dbReference>
<protein>
    <submittedName>
        <fullName evidence="1">Uncharacterized protein</fullName>
    </submittedName>
</protein>
<sequence>MATYTHAYAITFEIDSQTEDASDVTPQQLAAAIRERVGSCVDHGNLLDAVGAPYDTFEKKEV</sequence>
<dbReference type="AlphaFoldDB" id="A0AAD2BS40"/>
<proteinExistence type="predicted"/>
<reference evidence="1" key="1">
    <citation type="submission" date="2023-07" db="EMBL/GenBank/DDBJ databases">
        <authorList>
            <person name="Peeters C."/>
        </authorList>
    </citation>
    <scope>NUCLEOTIDE SEQUENCE</scope>
    <source>
        <strain evidence="1">R-77560</strain>
    </source>
</reference>
<dbReference type="Proteomes" id="UP001189756">
    <property type="component" value="Unassembled WGS sequence"/>
</dbReference>
<gene>
    <name evidence="1" type="ORF">R77560_04041</name>
</gene>
<accession>A0AAD2BS40</accession>
<dbReference type="RefSeq" id="WP_024542371.1">
    <property type="nucleotide sequence ID" value="NZ_CATZAZ010000011.1"/>
</dbReference>
<name>A0AAD2BS40_9RALS</name>
<comment type="caution">
    <text evidence="1">The sequence shown here is derived from an EMBL/GenBank/DDBJ whole genome shotgun (WGS) entry which is preliminary data.</text>
</comment>
<organism evidence="1 2">
    <name type="scientific">Ralstonia thomasii</name>
    <dbReference type="NCBI Taxonomy" id="3058596"/>
    <lineage>
        <taxon>Bacteria</taxon>
        <taxon>Pseudomonadati</taxon>
        <taxon>Pseudomonadota</taxon>
        <taxon>Betaproteobacteria</taxon>
        <taxon>Burkholderiales</taxon>
        <taxon>Burkholderiaceae</taxon>
        <taxon>Ralstonia</taxon>
    </lineage>
</organism>
<evidence type="ECO:0000313" key="1">
    <source>
        <dbReference type="EMBL" id="CAJ0804241.1"/>
    </source>
</evidence>
<dbReference type="GeneID" id="34794245"/>